<dbReference type="OrthoDB" id="1926275at2759"/>
<dbReference type="PANTHER" id="PTHR33463:SF217">
    <property type="entry name" value="DISEASE RESISTANCE PROTEIN RPS2-LIKE"/>
    <property type="match status" value="1"/>
</dbReference>
<dbReference type="PANTHER" id="PTHR33463">
    <property type="entry name" value="NB-ARC DOMAIN-CONTAINING PROTEIN-RELATED"/>
    <property type="match status" value="1"/>
</dbReference>
<dbReference type="InterPro" id="IPR001611">
    <property type="entry name" value="Leu-rich_rpt"/>
</dbReference>
<comment type="caution">
    <text evidence="6">The sequence shown here is derived from an EMBL/GenBank/DDBJ whole genome shotgun (WGS) entry which is preliminary data.</text>
</comment>
<organism evidence="6 7">
    <name type="scientific">Gossypium australe</name>
    <dbReference type="NCBI Taxonomy" id="47621"/>
    <lineage>
        <taxon>Eukaryota</taxon>
        <taxon>Viridiplantae</taxon>
        <taxon>Streptophyta</taxon>
        <taxon>Embryophyta</taxon>
        <taxon>Tracheophyta</taxon>
        <taxon>Spermatophyta</taxon>
        <taxon>Magnoliopsida</taxon>
        <taxon>eudicotyledons</taxon>
        <taxon>Gunneridae</taxon>
        <taxon>Pentapetalae</taxon>
        <taxon>rosids</taxon>
        <taxon>malvids</taxon>
        <taxon>Malvales</taxon>
        <taxon>Malvaceae</taxon>
        <taxon>Malvoideae</taxon>
        <taxon>Gossypium</taxon>
    </lineage>
</organism>
<dbReference type="InterPro" id="IPR003591">
    <property type="entry name" value="Leu-rich_rpt_typical-subtyp"/>
</dbReference>
<gene>
    <name evidence="6" type="ORF">EPI10_022890</name>
</gene>
<dbReference type="Pfam" id="PF00931">
    <property type="entry name" value="NB-ARC"/>
    <property type="match status" value="1"/>
</dbReference>
<dbReference type="InterPro" id="IPR002182">
    <property type="entry name" value="NB-ARC"/>
</dbReference>
<sequence length="382" mass="43633">MPKQEVERWFKKVEEKLANAQNVEDKISKGKSLFGSSLGKLVDETTHALKEVQAEGNFSGSLVVNDLSIVAVKLPTQNLVGHQVSVRDEIYGLIREAKFKKLIWITVSRNLDIRSIQKDIVSQLKKALPDHENTTVRARKLSEILREQGQYTLILDDVWSSFPLEDIGINELTKENGCILLTTHSEEVIQSMGCKKVQGISNPRVWKNVVNELRGYIRNIQDMEDKVVENSAYVKMHDVFRDMVLHIKRKRFMVKAGKQLKELPNEEEWDEDLEKVSLMYNSISAIPQHMKCPKFPKLTTLLLSRNSLREIPESFFERFPNLKILDLSHNPFESLPSSISALEKLTALLLNGCHNLESLPSVLKLKALKKLRLRGSGMKEIP</sequence>
<dbReference type="Gene3D" id="3.40.50.300">
    <property type="entry name" value="P-loop containing nucleotide triphosphate hydrolases"/>
    <property type="match status" value="1"/>
</dbReference>
<comment type="similarity">
    <text evidence="1">Belongs to the disease resistance NB-LRR family.</text>
</comment>
<evidence type="ECO:0000313" key="6">
    <source>
        <dbReference type="EMBL" id="KAA3472407.1"/>
    </source>
</evidence>
<dbReference type="Pfam" id="PF13855">
    <property type="entry name" value="LRR_8"/>
    <property type="match status" value="1"/>
</dbReference>
<name>A0A5B6VTY4_9ROSI</name>
<keyword evidence="3" id="KW-0677">Repeat</keyword>
<evidence type="ECO:0000259" key="5">
    <source>
        <dbReference type="Pfam" id="PF00931"/>
    </source>
</evidence>
<dbReference type="PROSITE" id="PS51450">
    <property type="entry name" value="LRR"/>
    <property type="match status" value="2"/>
</dbReference>
<reference evidence="7" key="1">
    <citation type="journal article" date="2019" name="Plant Biotechnol. J.">
        <title>Genome sequencing of the Australian wild diploid species Gossypium australe highlights disease resistance and delayed gland morphogenesis.</title>
        <authorList>
            <person name="Cai Y."/>
            <person name="Cai X."/>
            <person name="Wang Q."/>
            <person name="Wang P."/>
            <person name="Zhang Y."/>
            <person name="Cai C."/>
            <person name="Xu Y."/>
            <person name="Wang K."/>
            <person name="Zhou Z."/>
            <person name="Wang C."/>
            <person name="Geng S."/>
            <person name="Li B."/>
            <person name="Dong Q."/>
            <person name="Hou Y."/>
            <person name="Wang H."/>
            <person name="Ai P."/>
            <person name="Liu Z."/>
            <person name="Yi F."/>
            <person name="Sun M."/>
            <person name="An G."/>
            <person name="Cheng J."/>
            <person name="Zhang Y."/>
            <person name="Shi Q."/>
            <person name="Xie Y."/>
            <person name="Shi X."/>
            <person name="Chang Y."/>
            <person name="Huang F."/>
            <person name="Chen Y."/>
            <person name="Hong S."/>
            <person name="Mi L."/>
            <person name="Sun Q."/>
            <person name="Zhang L."/>
            <person name="Zhou B."/>
            <person name="Peng R."/>
            <person name="Zhang X."/>
            <person name="Liu F."/>
        </authorList>
    </citation>
    <scope>NUCLEOTIDE SEQUENCE [LARGE SCALE GENOMIC DNA]</scope>
    <source>
        <strain evidence="7">cv. PA1801</strain>
    </source>
</reference>
<protein>
    <submittedName>
        <fullName evidence="6">Putative disease resistance protein</fullName>
    </submittedName>
</protein>
<keyword evidence="2" id="KW-0433">Leucine-rich repeat</keyword>
<keyword evidence="7" id="KW-1185">Reference proteome</keyword>
<evidence type="ECO:0000256" key="4">
    <source>
        <dbReference type="ARBA" id="ARBA00022821"/>
    </source>
</evidence>
<dbReference type="Gene3D" id="3.80.10.10">
    <property type="entry name" value="Ribonuclease Inhibitor"/>
    <property type="match status" value="1"/>
</dbReference>
<dbReference type="AlphaFoldDB" id="A0A5B6VTY4"/>
<dbReference type="SMART" id="SM00369">
    <property type="entry name" value="LRR_TYP"/>
    <property type="match status" value="2"/>
</dbReference>
<dbReference type="EMBL" id="SMMG02000005">
    <property type="protein sequence ID" value="KAA3472407.1"/>
    <property type="molecule type" value="Genomic_DNA"/>
</dbReference>
<dbReference type="SUPFAM" id="SSF52540">
    <property type="entry name" value="P-loop containing nucleoside triphosphate hydrolases"/>
    <property type="match status" value="1"/>
</dbReference>
<evidence type="ECO:0000256" key="2">
    <source>
        <dbReference type="ARBA" id="ARBA00022614"/>
    </source>
</evidence>
<evidence type="ECO:0000313" key="7">
    <source>
        <dbReference type="Proteomes" id="UP000325315"/>
    </source>
</evidence>
<feature type="domain" description="NB-ARC" evidence="5">
    <location>
        <begin position="97"/>
        <end position="195"/>
    </location>
</feature>
<evidence type="ECO:0000256" key="3">
    <source>
        <dbReference type="ARBA" id="ARBA00022737"/>
    </source>
</evidence>
<dbReference type="GO" id="GO:0043531">
    <property type="term" value="F:ADP binding"/>
    <property type="evidence" value="ECO:0007669"/>
    <property type="project" value="InterPro"/>
</dbReference>
<dbReference type="InterPro" id="IPR027417">
    <property type="entry name" value="P-loop_NTPase"/>
</dbReference>
<dbReference type="Proteomes" id="UP000325315">
    <property type="component" value="Unassembled WGS sequence"/>
</dbReference>
<evidence type="ECO:0000256" key="1">
    <source>
        <dbReference type="ARBA" id="ARBA00008894"/>
    </source>
</evidence>
<dbReference type="InterPro" id="IPR050905">
    <property type="entry name" value="Plant_NBS-LRR"/>
</dbReference>
<dbReference type="InterPro" id="IPR032675">
    <property type="entry name" value="LRR_dom_sf"/>
</dbReference>
<keyword evidence="4" id="KW-0611">Plant defense</keyword>
<proteinExistence type="inferred from homology"/>
<dbReference type="SUPFAM" id="SSF52058">
    <property type="entry name" value="L domain-like"/>
    <property type="match status" value="1"/>
</dbReference>
<accession>A0A5B6VTY4</accession>